<evidence type="ECO:0000256" key="7">
    <source>
        <dbReference type="ARBA" id="ARBA00041569"/>
    </source>
</evidence>
<evidence type="ECO:0000256" key="6">
    <source>
        <dbReference type="ARBA" id="ARBA00039884"/>
    </source>
</evidence>
<evidence type="ECO:0000256" key="3">
    <source>
        <dbReference type="ARBA" id="ARBA00022741"/>
    </source>
</evidence>
<dbReference type="InterPro" id="IPR000608">
    <property type="entry name" value="UBC"/>
</dbReference>
<keyword evidence="16" id="KW-1185">Reference proteome</keyword>
<organism evidence="15 16">
    <name type="scientific">Pyronema omphalodes (strain CBS 100304)</name>
    <name type="common">Pyronema confluens</name>
    <dbReference type="NCBI Taxonomy" id="1076935"/>
    <lineage>
        <taxon>Eukaryota</taxon>
        <taxon>Fungi</taxon>
        <taxon>Dikarya</taxon>
        <taxon>Ascomycota</taxon>
        <taxon>Pezizomycotina</taxon>
        <taxon>Pezizomycetes</taxon>
        <taxon>Pezizales</taxon>
        <taxon>Pyronemataceae</taxon>
        <taxon>Pyronema</taxon>
    </lineage>
</organism>
<dbReference type="SUPFAM" id="SSF46934">
    <property type="entry name" value="UBA-like"/>
    <property type="match status" value="1"/>
</dbReference>
<dbReference type="PANTHER" id="PTHR24067">
    <property type="entry name" value="UBIQUITIN-CONJUGATING ENZYME E2"/>
    <property type="match status" value="1"/>
</dbReference>
<keyword evidence="2" id="KW-0808">Transferase</keyword>
<dbReference type="Gene3D" id="1.10.8.10">
    <property type="entry name" value="DNA helicase RuvA subunit, C-terminal domain"/>
    <property type="match status" value="1"/>
</dbReference>
<protein>
    <recommendedName>
        <fullName evidence="10">Ubiquitin-conjugating enzyme E2 1</fullName>
        <ecNumber evidence="1">2.3.2.23</ecNumber>
    </recommendedName>
    <alternativeName>
        <fullName evidence="11">E2 ubiquitin-conjugating enzyme 1</fullName>
    </alternativeName>
    <alternativeName>
        <fullName evidence="8">E2 ubiquitin-conjugating enzyme 2</fullName>
    </alternativeName>
    <alternativeName>
        <fullName evidence="9">Ubiquitin carrier protein UBC2</fullName>
    </alternativeName>
    <alternativeName>
        <fullName evidence="6">Ubiquitin-conjugating enzyme E2 2</fullName>
    </alternativeName>
    <alternativeName>
        <fullName evidence="7">Ubiquitin-protein ligase UBC2</fullName>
    </alternativeName>
</protein>
<dbReference type="SMART" id="SM00212">
    <property type="entry name" value="UBCc"/>
    <property type="match status" value="1"/>
</dbReference>
<dbReference type="OrthoDB" id="9993688at2759"/>
<evidence type="ECO:0000256" key="8">
    <source>
        <dbReference type="ARBA" id="ARBA00042179"/>
    </source>
</evidence>
<keyword evidence="5 13" id="KW-0067">ATP-binding</keyword>
<feature type="active site" description="Glycyl thioester intermediate" evidence="12">
    <location>
        <position position="89"/>
    </location>
</feature>
<dbReference type="eggNOG" id="KOG0418">
    <property type="taxonomic scope" value="Eukaryota"/>
</dbReference>
<dbReference type="PROSITE" id="PS50127">
    <property type="entry name" value="UBC_2"/>
    <property type="match status" value="1"/>
</dbReference>
<dbReference type="Proteomes" id="UP000018144">
    <property type="component" value="Unassembled WGS sequence"/>
</dbReference>
<dbReference type="STRING" id="1076935.U4LL75"/>
<dbReference type="InterPro" id="IPR009060">
    <property type="entry name" value="UBA-like_sf"/>
</dbReference>
<evidence type="ECO:0000256" key="11">
    <source>
        <dbReference type="ARBA" id="ARBA00077197"/>
    </source>
</evidence>
<keyword evidence="3 13" id="KW-0547">Nucleotide-binding</keyword>
<sequence length="219" mass="24433">MSNQKRRIMKELDDMSKDVASGVRFTIPNSDNLQQIRGIFTGPPDTPYAGGTFEIDIQLPENYPFVPPKMKFITRVWHPNVSSMTGAICLDTLATKWTPVLTIKTALLSLQSLLAAPEPTDPQDAEVAKQMLEHPAEYREKAAQWARLYANADSASISEEERQRRLLDGYLPEVVDHFEQMGFDKVAVVNALRAVGAEKGERISEDKAGRVVERLCGMA</sequence>
<evidence type="ECO:0000256" key="13">
    <source>
        <dbReference type="RuleBase" id="RU362109"/>
    </source>
</evidence>
<name>U4LL75_PYROM</name>
<dbReference type="AlphaFoldDB" id="U4LL75"/>
<accession>U4LL75</accession>
<dbReference type="InterPro" id="IPR016135">
    <property type="entry name" value="UBQ-conjugating_enzyme/RWD"/>
</dbReference>
<evidence type="ECO:0000256" key="1">
    <source>
        <dbReference type="ARBA" id="ARBA00012486"/>
    </source>
</evidence>
<dbReference type="Pfam" id="PF00179">
    <property type="entry name" value="UQ_con"/>
    <property type="match status" value="1"/>
</dbReference>
<dbReference type="GO" id="GO:0061631">
    <property type="term" value="F:ubiquitin conjugating enzyme activity"/>
    <property type="evidence" value="ECO:0007669"/>
    <property type="project" value="UniProtKB-EC"/>
</dbReference>
<dbReference type="InterPro" id="IPR023313">
    <property type="entry name" value="UBQ-conjugating_AS"/>
</dbReference>
<dbReference type="PROSITE" id="PS00183">
    <property type="entry name" value="UBC_1"/>
    <property type="match status" value="1"/>
</dbReference>
<proteinExistence type="inferred from homology"/>
<evidence type="ECO:0000256" key="2">
    <source>
        <dbReference type="ARBA" id="ARBA00022679"/>
    </source>
</evidence>
<dbReference type="FunFam" id="3.10.110.10:FF:000037">
    <property type="entry name" value="ubiquitin-conjugating enzyme E2 27"/>
    <property type="match status" value="1"/>
</dbReference>
<feature type="domain" description="UBC core" evidence="14">
    <location>
        <begin position="3"/>
        <end position="151"/>
    </location>
</feature>
<dbReference type="InterPro" id="IPR015368">
    <property type="entry name" value="UBA_C_fun"/>
</dbReference>
<dbReference type="Gene3D" id="3.10.110.10">
    <property type="entry name" value="Ubiquitin Conjugating Enzyme"/>
    <property type="match status" value="1"/>
</dbReference>
<dbReference type="SUPFAM" id="SSF54495">
    <property type="entry name" value="UBC-like"/>
    <property type="match status" value="1"/>
</dbReference>
<evidence type="ECO:0000256" key="10">
    <source>
        <dbReference type="ARBA" id="ARBA00072431"/>
    </source>
</evidence>
<dbReference type="OMA" id="HWTFVYA"/>
<evidence type="ECO:0000259" key="14">
    <source>
        <dbReference type="PROSITE" id="PS50127"/>
    </source>
</evidence>
<keyword evidence="4 13" id="KW-0833">Ubl conjugation pathway</keyword>
<evidence type="ECO:0000256" key="4">
    <source>
        <dbReference type="ARBA" id="ARBA00022786"/>
    </source>
</evidence>
<dbReference type="InterPro" id="IPR050113">
    <property type="entry name" value="Ub_conjugating_enzyme"/>
</dbReference>
<dbReference type="Pfam" id="PF09288">
    <property type="entry name" value="UBA_3"/>
    <property type="match status" value="1"/>
</dbReference>
<reference evidence="15 16" key="1">
    <citation type="journal article" date="2013" name="PLoS Genet.">
        <title>The genome and development-dependent transcriptomes of Pyronema confluens: a window into fungal evolution.</title>
        <authorList>
            <person name="Traeger S."/>
            <person name="Altegoer F."/>
            <person name="Freitag M."/>
            <person name="Gabaldon T."/>
            <person name="Kempken F."/>
            <person name="Kumar A."/>
            <person name="Marcet-Houben M."/>
            <person name="Poggeler S."/>
            <person name="Stajich J.E."/>
            <person name="Nowrousian M."/>
        </authorList>
    </citation>
    <scope>NUCLEOTIDE SEQUENCE [LARGE SCALE GENOMIC DNA]</scope>
    <source>
        <strain evidence="16">CBS 100304</strain>
        <tissue evidence="15">Vegetative mycelium</tissue>
    </source>
</reference>
<evidence type="ECO:0000313" key="16">
    <source>
        <dbReference type="Proteomes" id="UP000018144"/>
    </source>
</evidence>
<dbReference type="GO" id="GO:0005524">
    <property type="term" value="F:ATP binding"/>
    <property type="evidence" value="ECO:0007669"/>
    <property type="project" value="UniProtKB-UniRule"/>
</dbReference>
<dbReference type="EMBL" id="HF935809">
    <property type="protein sequence ID" value="CCX32307.1"/>
    <property type="molecule type" value="Genomic_DNA"/>
</dbReference>
<gene>
    <name evidence="15" type="ORF">PCON_12930</name>
</gene>
<dbReference type="EC" id="2.3.2.23" evidence="1"/>
<evidence type="ECO:0000313" key="15">
    <source>
        <dbReference type="EMBL" id="CCX32307.1"/>
    </source>
</evidence>
<evidence type="ECO:0000256" key="9">
    <source>
        <dbReference type="ARBA" id="ARBA00042190"/>
    </source>
</evidence>
<comment type="similarity">
    <text evidence="13">Belongs to the ubiquitin-conjugating enzyme family.</text>
</comment>
<evidence type="ECO:0000256" key="5">
    <source>
        <dbReference type="ARBA" id="ARBA00022840"/>
    </source>
</evidence>
<evidence type="ECO:0000256" key="12">
    <source>
        <dbReference type="PROSITE-ProRule" id="PRU10133"/>
    </source>
</evidence>